<dbReference type="EMBL" id="CABVHW010000024">
    <property type="protein sequence ID" value="VVO32115.1"/>
    <property type="molecule type" value="Genomic_DNA"/>
</dbReference>
<evidence type="ECO:0000313" key="1">
    <source>
        <dbReference type="EMBL" id="VVN82194.1"/>
    </source>
</evidence>
<dbReference type="EMBL" id="CABVHW010000051">
    <property type="protein sequence ID" value="VVO44267.1"/>
    <property type="molecule type" value="Genomic_DNA"/>
</dbReference>
<organism evidence="4 5">
    <name type="scientific">Pseudomonas fluorescens</name>
    <dbReference type="NCBI Taxonomy" id="294"/>
    <lineage>
        <taxon>Bacteria</taxon>
        <taxon>Pseudomonadati</taxon>
        <taxon>Pseudomonadota</taxon>
        <taxon>Gammaproteobacteria</taxon>
        <taxon>Pseudomonadales</taxon>
        <taxon>Pseudomonadaceae</taxon>
        <taxon>Pseudomonas</taxon>
    </lineage>
</organism>
<proteinExistence type="predicted"/>
<evidence type="ECO:0000313" key="4">
    <source>
        <dbReference type="EMBL" id="VVO44267.1"/>
    </source>
</evidence>
<evidence type="ECO:0000313" key="2">
    <source>
        <dbReference type="EMBL" id="VVO27838.1"/>
    </source>
</evidence>
<name>A0A5E7G1B1_PSEFL</name>
<dbReference type="AlphaFoldDB" id="A0A5E7G1B1"/>
<dbReference type="Proteomes" id="UP000381093">
    <property type="component" value="Unassembled WGS sequence"/>
</dbReference>
<accession>A0A5E7G1B1</accession>
<dbReference type="EMBL" id="CABVHW010000003">
    <property type="protein sequence ID" value="VVN82194.1"/>
    <property type="molecule type" value="Genomic_DNA"/>
</dbReference>
<dbReference type="EMBL" id="CABVHW010000020">
    <property type="protein sequence ID" value="VVO27838.1"/>
    <property type="molecule type" value="Genomic_DNA"/>
</dbReference>
<reference evidence="4 5" key="1">
    <citation type="submission" date="2019-09" db="EMBL/GenBank/DDBJ databases">
        <authorList>
            <person name="Chandra G."/>
            <person name="Truman W A."/>
        </authorList>
    </citation>
    <scope>NUCLEOTIDE SEQUENCE [LARGE SCALE GENOMIC DNA]</scope>
    <source>
        <strain evidence="4">PS710</strain>
    </source>
</reference>
<gene>
    <name evidence="1" type="ORF">PS710_01192</name>
    <name evidence="2" type="ORF">PS710_04782</name>
    <name evidence="3" type="ORF">PS710_05119</name>
    <name evidence="4" type="ORF">PS710_06379</name>
</gene>
<evidence type="ECO:0000313" key="3">
    <source>
        <dbReference type="EMBL" id="VVO32115.1"/>
    </source>
</evidence>
<sequence>MQQTFQHFVSLRRWTPETQSFLLARQVTRQQARITRVGFRPLANAFAVVTQPISIHNVNPVSHFVGQFNRVQVVNAGGFQSD</sequence>
<evidence type="ECO:0000313" key="5">
    <source>
        <dbReference type="Proteomes" id="UP000381093"/>
    </source>
</evidence>
<protein>
    <submittedName>
        <fullName evidence="4">Uncharacterized protein</fullName>
    </submittedName>
</protein>